<evidence type="ECO:0000256" key="2">
    <source>
        <dbReference type="ARBA" id="ARBA00022448"/>
    </source>
</evidence>
<sequence length="424" mass="45569">MKFTGLWKHPDFMKLWTGQTLSMFGAQITTLALPLIAALMLEVNAVQMGLLTAIGYLPYILFSLFVGVWVDQLRRRPIMILTDVIRGIGLLVIPYAAWEGFLTFELLCTISFIVGTASVFFDIAYMSYLPSIVKTEELVEGNSKLEFSNSASQISGQAIGGALVQILSAPLAILINGVTFFISAFTLIIIKRKEDKPELPEDKEDNNVFQNIRDGLKFVFGNTILSRITIATGLFNLFGLAMEAIYILYVTRELDLSPFVLGLIFTMSGVGAMAGAAIAGKVAEKLSLGKTLVLSLALAGVFYLLVPVSSLFPATLAIITLMAAQFIDAAMIVIYNINQRSLRTAITPDHLQGRMNASLRFIIFGSIPVGAMLGGILGDAIGTQWTLVIGAAGMLLSAGVILTSSVAKLDKIPEAPAAAAEQAS</sequence>
<evidence type="ECO:0000256" key="1">
    <source>
        <dbReference type="ARBA" id="ARBA00004651"/>
    </source>
</evidence>
<evidence type="ECO:0000256" key="3">
    <source>
        <dbReference type="ARBA" id="ARBA00022475"/>
    </source>
</evidence>
<feature type="domain" description="Major facilitator superfamily (MFS) profile" evidence="8">
    <location>
        <begin position="172"/>
        <end position="424"/>
    </location>
</feature>
<dbReference type="CDD" id="cd06173">
    <property type="entry name" value="MFS_MefA_like"/>
    <property type="match status" value="1"/>
</dbReference>
<feature type="transmembrane region" description="Helical" evidence="7">
    <location>
        <begin position="384"/>
        <end position="402"/>
    </location>
</feature>
<feature type="transmembrane region" description="Helical" evidence="7">
    <location>
        <begin position="20"/>
        <end position="41"/>
    </location>
</feature>
<proteinExistence type="predicted"/>
<dbReference type="InterPro" id="IPR010290">
    <property type="entry name" value="TM_effector"/>
</dbReference>
<gene>
    <name evidence="9" type="ORF">CBW65_04085</name>
</gene>
<evidence type="ECO:0000256" key="5">
    <source>
        <dbReference type="ARBA" id="ARBA00022989"/>
    </source>
</evidence>
<keyword evidence="3" id="KW-1003">Cell membrane</keyword>
<dbReference type="AlphaFoldDB" id="A0A1Y0IIK9"/>
<protein>
    <submittedName>
        <fullName evidence="9">MFS transporter</fullName>
    </submittedName>
</protein>
<dbReference type="PANTHER" id="PTHR23513">
    <property type="entry name" value="INTEGRAL MEMBRANE EFFLUX PROTEIN-RELATED"/>
    <property type="match status" value="1"/>
</dbReference>
<keyword evidence="10" id="KW-1185">Reference proteome</keyword>
<dbReference type="Gene3D" id="1.20.1250.20">
    <property type="entry name" value="MFS general substrate transporter like domains"/>
    <property type="match status" value="1"/>
</dbReference>
<dbReference type="PROSITE" id="PS50850">
    <property type="entry name" value="MFS"/>
    <property type="match status" value="1"/>
</dbReference>
<evidence type="ECO:0000256" key="4">
    <source>
        <dbReference type="ARBA" id="ARBA00022692"/>
    </source>
</evidence>
<name>A0A1Y0IIK9_9BACL</name>
<evidence type="ECO:0000313" key="10">
    <source>
        <dbReference type="Proteomes" id="UP000195437"/>
    </source>
</evidence>
<dbReference type="PANTHER" id="PTHR23513:SF6">
    <property type="entry name" value="MAJOR FACILITATOR SUPERFAMILY ASSOCIATED DOMAIN-CONTAINING PROTEIN"/>
    <property type="match status" value="1"/>
</dbReference>
<feature type="transmembrane region" description="Helical" evidence="7">
    <location>
        <begin position="291"/>
        <end position="308"/>
    </location>
</feature>
<reference evidence="10" key="1">
    <citation type="submission" date="2017-05" db="EMBL/GenBank/DDBJ databases">
        <authorList>
            <person name="Sung H."/>
        </authorList>
    </citation>
    <scope>NUCLEOTIDE SEQUENCE [LARGE SCALE GENOMIC DNA]</scope>
    <source>
        <strain evidence="10">AR23208</strain>
    </source>
</reference>
<comment type="subcellular location">
    <subcellularLocation>
        <location evidence="1">Cell membrane</location>
        <topology evidence="1">Multi-pass membrane protein</topology>
    </subcellularLocation>
</comment>
<accession>A0A1Y0IIK9</accession>
<evidence type="ECO:0000256" key="6">
    <source>
        <dbReference type="ARBA" id="ARBA00023136"/>
    </source>
</evidence>
<dbReference type="Proteomes" id="UP000195437">
    <property type="component" value="Chromosome"/>
</dbReference>
<evidence type="ECO:0000313" key="9">
    <source>
        <dbReference type="EMBL" id="ARU60332.1"/>
    </source>
</evidence>
<dbReference type="InterPro" id="IPR036259">
    <property type="entry name" value="MFS_trans_sf"/>
</dbReference>
<evidence type="ECO:0000259" key="8">
    <source>
        <dbReference type="PROSITE" id="PS50850"/>
    </source>
</evidence>
<keyword evidence="5 7" id="KW-1133">Transmembrane helix</keyword>
<dbReference type="OrthoDB" id="2276409at2"/>
<dbReference type="InterPro" id="IPR020846">
    <property type="entry name" value="MFS_dom"/>
</dbReference>
<organism evidence="9 10">
    <name type="scientific">Tumebacillus avium</name>
    <dbReference type="NCBI Taxonomy" id="1903704"/>
    <lineage>
        <taxon>Bacteria</taxon>
        <taxon>Bacillati</taxon>
        <taxon>Bacillota</taxon>
        <taxon>Bacilli</taxon>
        <taxon>Bacillales</taxon>
        <taxon>Alicyclobacillaceae</taxon>
        <taxon>Tumebacillus</taxon>
    </lineage>
</organism>
<keyword evidence="6 7" id="KW-0472">Membrane</keyword>
<keyword evidence="4 7" id="KW-0812">Transmembrane</keyword>
<dbReference type="PRINTS" id="PR01988">
    <property type="entry name" value="EXPORTERBACE"/>
</dbReference>
<dbReference type="GO" id="GO:0022857">
    <property type="term" value="F:transmembrane transporter activity"/>
    <property type="evidence" value="ECO:0007669"/>
    <property type="project" value="InterPro"/>
</dbReference>
<keyword evidence="2" id="KW-0813">Transport</keyword>
<feature type="transmembrane region" description="Helical" evidence="7">
    <location>
        <begin position="358"/>
        <end position="378"/>
    </location>
</feature>
<dbReference type="KEGG" id="tum:CBW65_04085"/>
<dbReference type="EMBL" id="CP021434">
    <property type="protein sequence ID" value="ARU60332.1"/>
    <property type="molecule type" value="Genomic_DNA"/>
</dbReference>
<evidence type="ECO:0000256" key="7">
    <source>
        <dbReference type="SAM" id="Phobius"/>
    </source>
</evidence>
<feature type="transmembrane region" description="Helical" evidence="7">
    <location>
        <begin position="228"/>
        <end position="250"/>
    </location>
</feature>
<dbReference type="RefSeq" id="WP_087455720.1">
    <property type="nucleotide sequence ID" value="NZ_CP021434.1"/>
</dbReference>
<dbReference type="InterPro" id="IPR022324">
    <property type="entry name" value="Bacilysin_exporter_BacE_put"/>
</dbReference>
<dbReference type="Pfam" id="PF05977">
    <property type="entry name" value="MFS_3"/>
    <property type="match status" value="1"/>
</dbReference>
<feature type="transmembrane region" description="Helical" evidence="7">
    <location>
        <begin position="48"/>
        <end position="70"/>
    </location>
</feature>
<dbReference type="SUPFAM" id="SSF103473">
    <property type="entry name" value="MFS general substrate transporter"/>
    <property type="match status" value="1"/>
</dbReference>
<dbReference type="GO" id="GO:0005886">
    <property type="term" value="C:plasma membrane"/>
    <property type="evidence" value="ECO:0007669"/>
    <property type="project" value="UniProtKB-SubCell"/>
</dbReference>
<feature type="transmembrane region" description="Helical" evidence="7">
    <location>
        <begin position="256"/>
        <end position="279"/>
    </location>
</feature>
<feature type="transmembrane region" description="Helical" evidence="7">
    <location>
        <begin position="314"/>
        <end position="337"/>
    </location>
</feature>
<feature type="transmembrane region" description="Helical" evidence="7">
    <location>
        <begin position="171"/>
        <end position="190"/>
    </location>
</feature>